<gene>
    <name evidence="2" type="ORF">XNOV1_A016922</name>
</gene>
<evidence type="ECO:0008006" key="4">
    <source>
        <dbReference type="Google" id="ProtNLM"/>
    </source>
</evidence>
<organism evidence="2 3">
    <name type="scientific">Xyrichtys novacula</name>
    <name type="common">Pearly razorfish</name>
    <name type="synonym">Hemipteronotus novacula</name>
    <dbReference type="NCBI Taxonomy" id="13765"/>
    <lineage>
        <taxon>Eukaryota</taxon>
        <taxon>Metazoa</taxon>
        <taxon>Chordata</taxon>
        <taxon>Craniata</taxon>
        <taxon>Vertebrata</taxon>
        <taxon>Euteleostomi</taxon>
        <taxon>Actinopterygii</taxon>
        <taxon>Neopterygii</taxon>
        <taxon>Teleostei</taxon>
        <taxon>Neoteleostei</taxon>
        <taxon>Acanthomorphata</taxon>
        <taxon>Eupercaria</taxon>
        <taxon>Labriformes</taxon>
        <taxon>Labridae</taxon>
        <taxon>Xyrichtys</taxon>
    </lineage>
</organism>
<evidence type="ECO:0000256" key="1">
    <source>
        <dbReference type="SAM" id="MobiDB-lite"/>
    </source>
</evidence>
<proteinExistence type="predicted"/>
<name>A0AAV1GL88_XYRNO</name>
<dbReference type="Proteomes" id="UP001178508">
    <property type="component" value="Chromosome 15"/>
</dbReference>
<feature type="region of interest" description="Disordered" evidence="1">
    <location>
        <begin position="1"/>
        <end position="22"/>
    </location>
</feature>
<dbReference type="AlphaFoldDB" id="A0AAV1GL88"/>
<evidence type="ECO:0000313" key="2">
    <source>
        <dbReference type="EMBL" id="CAJ1074322.1"/>
    </source>
</evidence>
<protein>
    <recommendedName>
        <fullName evidence="4">Peptidase A2 domain-containing protein</fullName>
    </recommendedName>
</protein>
<reference evidence="2" key="1">
    <citation type="submission" date="2023-08" db="EMBL/GenBank/DDBJ databases">
        <authorList>
            <person name="Alioto T."/>
            <person name="Alioto T."/>
            <person name="Gomez Garrido J."/>
        </authorList>
    </citation>
    <scope>NUCLEOTIDE SEQUENCE</scope>
</reference>
<evidence type="ECO:0000313" key="3">
    <source>
        <dbReference type="Proteomes" id="UP001178508"/>
    </source>
</evidence>
<sequence>MGLTLEGMTPIGPTNLTTGGGETGQIVMAHAENETPSDLTRSLSQHSLTKRWANSAEEPAEEDSSLIRLEPPFLQFLRNLTEKGIAQKFYINTILENELQHEALLDTAADITLMSSTLFNRLRNLVQQSNRDIKLQPCAMEIRPYSTDNLLKRFEPLIDYRQLKIWAQVRRPLPIPATDKNRAQCYALTREPATSTPTSVSSPEQPYLTDDKPTTLLVAFR</sequence>
<dbReference type="EMBL" id="OY660878">
    <property type="protein sequence ID" value="CAJ1074322.1"/>
    <property type="molecule type" value="Genomic_DNA"/>
</dbReference>
<accession>A0AAV1GL88</accession>
<keyword evidence="3" id="KW-1185">Reference proteome</keyword>